<evidence type="ECO:0000313" key="2">
    <source>
        <dbReference type="Proteomes" id="UP001310022"/>
    </source>
</evidence>
<proteinExistence type="predicted"/>
<organism evidence="1 2">
    <name type="scientific">Persicobacter diffluens</name>
    <dbReference type="NCBI Taxonomy" id="981"/>
    <lineage>
        <taxon>Bacteria</taxon>
        <taxon>Pseudomonadati</taxon>
        <taxon>Bacteroidota</taxon>
        <taxon>Cytophagia</taxon>
        <taxon>Cytophagales</taxon>
        <taxon>Persicobacteraceae</taxon>
        <taxon>Persicobacter</taxon>
    </lineage>
</organism>
<comment type="caution">
    <text evidence="1">The sequence shown here is derived from an EMBL/GenBank/DDBJ whole genome shotgun (WGS) entry which is preliminary data.</text>
</comment>
<sequence length="152" mass="17648">MASYESPGLSFTLSKRDQLATVSFRDVIEEAEFHYLKEQIAPFIQQSKCCKFILDLSQLTLPTFKFFHKSIEEFLFHTTRHFWCCKVVVVTGARMDQISAFNLWMLQIENLATNMNTDTLVRMPSADYWNQKCVMKCQQKGLAGITFKLPSK</sequence>
<reference evidence="1 2" key="1">
    <citation type="submission" date="2021-12" db="EMBL/GenBank/DDBJ databases">
        <title>Genome sequencing of bacteria with rrn-lacking chromosome and rrn-plasmid.</title>
        <authorList>
            <person name="Anda M."/>
            <person name="Iwasaki W."/>
        </authorList>
    </citation>
    <scope>NUCLEOTIDE SEQUENCE [LARGE SCALE GENOMIC DNA]</scope>
    <source>
        <strain evidence="1 2">NBRC 15940</strain>
    </source>
</reference>
<gene>
    <name evidence="1" type="ORF">PEDI_03680</name>
</gene>
<dbReference type="EMBL" id="BQKE01000001">
    <property type="protein sequence ID" value="GJM59816.1"/>
    <property type="molecule type" value="Genomic_DNA"/>
</dbReference>
<evidence type="ECO:0000313" key="1">
    <source>
        <dbReference type="EMBL" id="GJM59816.1"/>
    </source>
</evidence>
<dbReference type="AlphaFoldDB" id="A0AAN5AJU4"/>
<dbReference type="Proteomes" id="UP001310022">
    <property type="component" value="Unassembled WGS sequence"/>
</dbReference>
<accession>A0AAN5AJU4</accession>
<name>A0AAN5AJU4_9BACT</name>
<protein>
    <submittedName>
        <fullName evidence="1">Uncharacterized protein</fullName>
    </submittedName>
</protein>
<keyword evidence="2" id="KW-1185">Reference proteome</keyword>
<dbReference type="RefSeq" id="WP_053406068.1">
    <property type="nucleotide sequence ID" value="NZ_BQKE01000001.1"/>
</dbReference>